<reference evidence="3 4" key="1">
    <citation type="journal article" date="2011" name="J. Bacteriol.">
        <title>Genome sequence of 'Pedosphaera parvula' Ellin514, an aerobic Verrucomicrobial isolate from pasture soil.</title>
        <authorList>
            <person name="Kant R."/>
            <person name="van Passel M.W."/>
            <person name="Sangwan P."/>
            <person name="Palva A."/>
            <person name="Lucas S."/>
            <person name="Copeland A."/>
            <person name="Lapidus A."/>
            <person name="Glavina Del Rio T."/>
            <person name="Dalin E."/>
            <person name="Tice H."/>
            <person name="Bruce D."/>
            <person name="Goodwin L."/>
            <person name="Pitluck S."/>
            <person name="Chertkov O."/>
            <person name="Larimer F.W."/>
            <person name="Land M.L."/>
            <person name="Hauser L."/>
            <person name="Brettin T.S."/>
            <person name="Detter J.C."/>
            <person name="Han S."/>
            <person name="de Vos W.M."/>
            <person name="Janssen P.H."/>
            <person name="Smidt H."/>
        </authorList>
    </citation>
    <scope>NUCLEOTIDE SEQUENCE [LARGE SCALE GENOMIC DNA]</scope>
    <source>
        <strain evidence="3 4">Ellin514</strain>
    </source>
</reference>
<protein>
    <submittedName>
        <fullName evidence="3">UspA domain protein</fullName>
    </submittedName>
</protein>
<accession>B9XBH8</accession>
<comment type="caution">
    <text evidence="3">The sequence shown here is derived from an EMBL/GenBank/DDBJ whole genome shotgun (WGS) entry which is preliminary data.</text>
</comment>
<organism evidence="3 4">
    <name type="scientific">Pedosphaera parvula (strain Ellin514)</name>
    <dbReference type="NCBI Taxonomy" id="320771"/>
    <lineage>
        <taxon>Bacteria</taxon>
        <taxon>Pseudomonadati</taxon>
        <taxon>Verrucomicrobiota</taxon>
        <taxon>Pedosphaerae</taxon>
        <taxon>Pedosphaerales</taxon>
        <taxon>Pedosphaeraceae</taxon>
        <taxon>Pedosphaera</taxon>
    </lineage>
</organism>
<evidence type="ECO:0000256" key="1">
    <source>
        <dbReference type="ARBA" id="ARBA00008791"/>
    </source>
</evidence>
<dbReference type="Gene3D" id="3.40.50.620">
    <property type="entry name" value="HUPs"/>
    <property type="match status" value="1"/>
</dbReference>
<dbReference type="SUPFAM" id="SSF52402">
    <property type="entry name" value="Adenine nucleotide alpha hydrolases-like"/>
    <property type="match status" value="1"/>
</dbReference>
<dbReference type="Proteomes" id="UP000003688">
    <property type="component" value="Unassembled WGS sequence"/>
</dbReference>
<dbReference type="PANTHER" id="PTHR46268:SF22">
    <property type="entry name" value="SENSOR PROTEIN KDPD-RELATED"/>
    <property type="match status" value="1"/>
</dbReference>
<evidence type="ECO:0000259" key="2">
    <source>
        <dbReference type="Pfam" id="PF00582"/>
    </source>
</evidence>
<dbReference type="AlphaFoldDB" id="B9XBH8"/>
<comment type="similarity">
    <text evidence="1">Belongs to the universal stress protein A family.</text>
</comment>
<sequence>MKVKPTSKPGQVVMELNRRDEKLLDRSFAEAQGPGWPFQLKNIMVPVDFSEFSKRALEYALPLAEKFGAKIILVHVIEPTFYPDNVMIPAETEEVNAIMASEGRKMLDQLGAEKIKSGIDSQKIITTGRPYNEIIQAAASQHADLIIMATHGYTGLKHMFMGSTAERVVRHAPCPVLVVRERRHETQG</sequence>
<gene>
    <name evidence="3" type="ORF">Cflav_PD5498</name>
</gene>
<proteinExistence type="inferred from homology"/>
<dbReference type="InterPro" id="IPR006016">
    <property type="entry name" value="UspA"/>
</dbReference>
<dbReference type="Pfam" id="PF00582">
    <property type="entry name" value="Usp"/>
    <property type="match status" value="1"/>
</dbReference>
<dbReference type="RefSeq" id="WP_007413176.1">
    <property type="nucleotide sequence ID" value="NZ_ABOX02000003.1"/>
</dbReference>
<dbReference type="PRINTS" id="PR01438">
    <property type="entry name" value="UNVRSLSTRESS"/>
</dbReference>
<dbReference type="PANTHER" id="PTHR46268">
    <property type="entry name" value="STRESS RESPONSE PROTEIN NHAX"/>
    <property type="match status" value="1"/>
</dbReference>
<evidence type="ECO:0000313" key="3">
    <source>
        <dbReference type="EMBL" id="EEF62863.1"/>
    </source>
</evidence>
<keyword evidence="4" id="KW-1185">Reference proteome</keyword>
<dbReference type="InterPro" id="IPR006015">
    <property type="entry name" value="Universal_stress_UspA"/>
</dbReference>
<name>B9XBH8_PEDPL</name>
<dbReference type="EMBL" id="ABOX02000003">
    <property type="protein sequence ID" value="EEF62863.1"/>
    <property type="molecule type" value="Genomic_DNA"/>
</dbReference>
<evidence type="ECO:0000313" key="4">
    <source>
        <dbReference type="Proteomes" id="UP000003688"/>
    </source>
</evidence>
<dbReference type="InterPro" id="IPR014729">
    <property type="entry name" value="Rossmann-like_a/b/a_fold"/>
</dbReference>
<feature type="domain" description="UspA" evidence="2">
    <location>
        <begin position="41"/>
        <end position="180"/>
    </location>
</feature>
<dbReference type="OrthoDB" id="9789668at2"/>
<dbReference type="CDD" id="cd00293">
    <property type="entry name" value="USP-like"/>
    <property type="match status" value="1"/>
</dbReference>